<gene>
    <name evidence="1" type="ORF">TRFO_30361</name>
</gene>
<protein>
    <submittedName>
        <fullName evidence="1">Uncharacterized protein</fullName>
    </submittedName>
</protein>
<organism evidence="1 2">
    <name type="scientific">Tritrichomonas foetus</name>
    <dbReference type="NCBI Taxonomy" id="1144522"/>
    <lineage>
        <taxon>Eukaryota</taxon>
        <taxon>Metamonada</taxon>
        <taxon>Parabasalia</taxon>
        <taxon>Tritrichomonadida</taxon>
        <taxon>Tritrichomonadidae</taxon>
        <taxon>Tritrichomonas</taxon>
    </lineage>
</organism>
<evidence type="ECO:0000313" key="1">
    <source>
        <dbReference type="EMBL" id="OHT02478.1"/>
    </source>
</evidence>
<dbReference type="GeneID" id="94842013"/>
<dbReference type="Proteomes" id="UP000179807">
    <property type="component" value="Unassembled WGS sequence"/>
</dbReference>
<dbReference type="RefSeq" id="XP_068355614.1">
    <property type="nucleotide sequence ID" value="XM_068507309.1"/>
</dbReference>
<name>A0A1J4JY90_9EUKA</name>
<keyword evidence="2" id="KW-1185">Reference proteome</keyword>
<sequence>MDYELADSFRVEYPKHIINLLSLDNGVIYDDPEYKDTSHMLLITDVEKLTGYWICPKCNNHCILKSSQFKRDIAFHEKTCTGDKGSLVIKI</sequence>
<evidence type="ECO:0000313" key="2">
    <source>
        <dbReference type="Proteomes" id="UP000179807"/>
    </source>
</evidence>
<dbReference type="OrthoDB" id="275278at2759"/>
<accession>A0A1J4JY90</accession>
<dbReference type="EMBL" id="MLAK01000865">
    <property type="protein sequence ID" value="OHT02478.1"/>
    <property type="molecule type" value="Genomic_DNA"/>
</dbReference>
<dbReference type="VEuPathDB" id="TrichDB:TRFO_30361"/>
<proteinExistence type="predicted"/>
<reference evidence="1" key="1">
    <citation type="submission" date="2016-10" db="EMBL/GenBank/DDBJ databases">
        <authorList>
            <person name="Benchimol M."/>
            <person name="Almeida L.G."/>
            <person name="Vasconcelos A.T."/>
            <person name="Perreira-Neves A."/>
            <person name="Rosa I.A."/>
            <person name="Tasca T."/>
            <person name="Bogo M.R."/>
            <person name="de Souza W."/>
        </authorList>
    </citation>
    <scope>NUCLEOTIDE SEQUENCE [LARGE SCALE GENOMIC DNA]</scope>
    <source>
        <strain evidence="1">K</strain>
    </source>
</reference>
<comment type="caution">
    <text evidence="1">The sequence shown here is derived from an EMBL/GenBank/DDBJ whole genome shotgun (WGS) entry which is preliminary data.</text>
</comment>
<dbReference type="AlphaFoldDB" id="A0A1J4JY90"/>